<comment type="caution">
    <text evidence="1">The sequence shown here is derived from an EMBL/GenBank/DDBJ whole genome shotgun (WGS) entry which is preliminary data.</text>
</comment>
<gene>
    <name evidence="1" type="ORF">S01H4_41452</name>
</gene>
<organism evidence="1">
    <name type="scientific">marine sediment metagenome</name>
    <dbReference type="NCBI Taxonomy" id="412755"/>
    <lineage>
        <taxon>unclassified sequences</taxon>
        <taxon>metagenomes</taxon>
        <taxon>ecological metagenomes</taxon>
    </lineage>
</organism>
<feature type="non-terminal residue" evidence="1">
    <location>
        <position position="58"/>
    </location>
</feature>
<protein>
    <submittedName>
        <fullName evidence="1">Uncharacterized protein</fullName>
    </submittedName>
</protein>
<accession>X1D2F4</accession>
<proteinExistence type="predicted"/>
<dbReference type="AlphaFoldDB" id="X1D2F4"/>
<sequence length="58" mass="6427">MHEMLEELKEKGCIGMKMSTEDSGLSLDFIDFVNNRVLDGVVPLNMKIGGPDAQNDIM</sequence>
<evidence type="ECO:0000313" key="1">
    <source>
        <dbReference type="EMBL" id="GAG99297.1"/>
    </source>
</evidence>
<reference evidence="1" key="1">
    <citation type="journal article" date="2014" name="Front. Microbiol.">
        <title>High frequency of phylogenetically diverse reductive dehalogenase-homologous genes in deep subseafloor sedimentary metagenomes.</title>
        <authorList>
            <person name="Kawai M."/>
            <person name="Futagami T."/>
            <person name="Toyoda A."/>
            <person name="Takaki Y."/>
            <person name="Nishi S."/>
            <person name="Hori S."/>
            <person name="Arai W."/>
            <person name="Tsubouchi T."/>
            <person name="Morono Y."/>
            <person name="Uchiyama I."/>
            <person name="Ito T."/>
            <person name="Fujiyama A."/>
            <person name="Inagaki F."/>
            <person name="Takami H."/>
        </authorList>
    </citation>
    <scope>NUCLEOTIDE SEQUENCE</scope>
    <source>
        <strain evidence="1">Expedition CK06-06</strain>
    </source>
</reference>
<dbReference type="EMBL" id="BART01022672">
    <property type="protein sequence ID" value="GAG99297.1"/>
    <property type="molecule type" value="Genomic_DNA"/>
</dbReference>
<name>X1D2F4_9ZZZZ</name>